<dbReference type="AlphaFoldDB" id="G0PD38"/>
<dbReference type="OrthoDB" id="5813172at2759"/>
<dbReference type="HOGENOM" id="CLU_128389_0_0_1"/>
<name>G0PD38_CAEBE</name>
<gene>
    <name evidence="2" type="ORF">CAEBREN_30265</name>
</gene>
<proteinExistence type="predicted"/>
<protein>
    <submittedName>
        <fullName evidence="2">Uncharacterized protein</fullName>
    </submittedName>
</protein>
<dbReference type="InParanoid" id="G0PD38"/>
<organism evidence="3">
    <name type="scientific">Caenorhabditis brenneri</name>
    <name type="common">Nematode worm</name>
    <dbReference type="NCBI Taxonomy" id="135651"/>
    <lineage>
        <taxon>Eukaryota</taxon>
        <taxon>Metazoa</taxon>
        <taxon>Ecdysozoa</taxon>
        <taxon>Nematoda</taxon>
        <taxon>Chromadorea</taxon>
        <taxon>Rhabditida</taxon>
        <taxon>Rhabditina</taxon>
        <taxon>Rhabditomorpha</taxon>
        <taxon>Rhabditoidea</taxon>
        <taxon>Rhabditidae</taxon>
        <taxon>Peloderinae</taxon>
        <taxon>Caenorhabditis</taxon>
    </lineage>
</organism>
<keyword evidence="3" id="KW-1185">Reference proteome</keyword>
<sequence length="105" mass="11505">MDEDDESPTPPKGPPPKKRRSTATLNELTSPKRVKTTAESGKNEFEEIMPKVRGDDKELAVKAAKKLKTMLPNAAKINGFVAHKKNIEDLVAVFSRETGLLGTSM</sequence>
<evidence type="ECO:0000313" key="2">
    <source>
        <dbReference type="EMBL" id="EGT51503.1"/>
    </source>
</evidence>
<reference evidence="3" key="1">
    <citation type="submission" date="2011-07" db="EMBL/GenBank/DDBJ databases">
        <authorList>
            <consortium name="Caenorhabditis brenneri Sequencing and Analysis Consortium"/>
            <person name="Wilson R.K."/>
        </authorList>
    </citation>
    <scope>NUCLEOTIDE SEQUENCE [LARGE SCALE GENOMIC DNA]</scope>
    <source>
        <strain evidence="3">PB2801</strain>
    </source>
</reference>
<evidence type="ECO:0000313" key="3">
    <source>
        <dbReference type="Proteomes" id="UP000008068"/>
    </source>
</evidence>
<feature type="region of interest" description="Disordered" evidence="1">
    <location>
        <begin position="1"/>
        <end position="44"/>
    </location>
</feature>
<accession>G0PD38</accession>
<dbReference type="Proteomes" id="UP000008068">
    <property type="component" value="Unassembled WGS sequence"/>
</dbReference>
<evidence type="ECO:0000256" key="1">
    <source>
        <dbReference type="SAM" id="MobiDB-lite"/>
    </source>
</evidence>
<dbReference type="EMBL" id="GL380263">
    <property type="protein sequence ID" value="EGT51503.1"/>
    <property type="molecule type" value="Genomic_DNA"/>
</dbReference>